<gene>
    <name evidence="1" type="ORF">BD310DRAFT_958522</name>
</gene>
<dbReference type="Gene3D" id="3.80.10.10">
    <property type="entry name" value="Ribonuclease Inhibitor"/>
    <property type="match status" value="1"/>
</dbReference>
<dbReference type="EMBL" id="ML145118">
    <property type="protein sequence ID" value="TBU59005.1"/>
    <property type="molecule type" value="Genomic_DNA"/>
</dbReference>
<evidence type="ECO:0000313" key="1">
    <source>
        <dbReference type="EMBL" id="TBU59005.1"/>
    </source>
</evidence>
<proteinExistence type="predicted"/>
<dbReference type="AlphaFoldDB" id="A0A4Q9PWS6"/>
<dbReference type="SUPFAM" id="SSF52047">
    <property type="entry name" value="RNI-like"/>
    <property type="match status" value="1"/>
</dbReference>
<protein>
    <recommendedName>
        <fullName evidence="3">F-box domain-containing protein</fullName>
    </recommendedName>
</protein>
<dbReference type="InterPro" id="IPR032675">
    <property type="entry name" value="LRR_dom_sf"/>
</dbReference>
<reference evidence="1 2" key="1">
    <citation type="submission" date="2019-01" db="EMBL/GenBank/DDBJ databases">
        <title>Draft genome sequences of three monokaryotic isolates of the white-rot basidiomycete fungus Dichomitus squalens.</title>
        <authorList>
            <consortium name="DOE Joint Genome Institute"/>
            <person name="Lopez S.C."/>
            <person name="Andreopoulos B."/>
            <person name="Pangilinan J."/>
            <person name="Lipzen A."/>
            <person name="Riley R."/>
            <person name="Ahrendt S."/>
            <person name="Ng V."/>
            <person name="Barry K."/>
            <person name="Daum C."/>
            <person name="Grigoriev I.V."/>
            <person name="Hilden K.S."/>
            <person name="Makela M.R."/>
            <person name="de Vries R.P."/>
        </authorList>
    </citation>
    <scope>NUCLEOTIDE SEQUENCE [LARGE SCALE GENOMIC DNA]</scope>
    <source>
        <strain evidence="1 2">CBS 464.89</strain>
    </source>
</reference>
<organism evidence="1 2">
    <name type="scientific">Dichomitus squalens</name>
    <dbReference type="NCBI Taxonomy" id="114155"/>
    <lineage>
        <taxon>Eukaryota</taxon>
        <taxon>Fungi</taxon>
        <taxon>Dikarya</taxon>
        <taxon>Basidiomycota</taxon>
        <taxon>Agaricomycotina</taxon>
        <taxon>Agaricomycetes</taxon>
        <taxon>Polyporales</taxon>
        <taxon>Polyporaceae</taxon>
        <taxon>Dichomitus</taxon>
    </lineage>
</organism>
<accession>A0A4Q9PWS6</accession>
<evidence type="ECO:0008006" key="3">
    <source>
        <dbReference type="Google" id="ProtNLM"/>
    </source>
</evidence>
<keyword evidence="2" id="KW-1185">Reference proteome</keyword>
<name>A0A4Q9PWS6_9APHY</name>
<sequence>MEHALTITEIREMICTFASDHTLARLARTCKAFHEPSIQVLWCYLSDISPLFHCFPQDAYAHTEKLNRPLTPEEWTRVLKYSSLFSQHDFCPEEALYHLSAFHPTLVFFPNLVIFEWSRTHTNVSELPVVLRSLSPNLRILRLSAIRSGDNLQPTLSLIASRFGSLEEINMNVFESRPGDDPDPNRYALKVIQCNGILVTEDGLLVLSRLPNLNKLAIRLPRSFTLSADTDSLEGFASLRDITVTAIIPDYIHFSDKTALPRVASMRIQVEGTPDNGDILRLFASIPTNFSPAMITKLFVSDRQPNHQAVICLPYLQPLFELSNLAVFELSMAARYVLDGAAYTAIAQAWPLLESIDIGVADICVRGETHPVTIVDALLPFAVHCPKLTHLGVWFSNSQLFDSWIPERIEEVASQVRPNASLVTSLDVVDSPVYPTHKVAAFLAMMFPKLDATQFQWRRKYSRLDCPSKKEMRELFLLFAMMRRVERREVELQEE</sequence>
<evidence type="ECO:0000313" key="2">
    <source>
        <dbReference type="Proteomes" id="UP000292082"/>
    </source>
</evidence>
<dbReference type="Proteomes" id="UP000292082">
    <property type="component" value="Unassembled WGS sequence"/>
</dbReference>